<evidence type="ECO:0000313" key="8">
    <source>
        <dbReference type="Proteomes" id="UP001212401"/>
    </source>
</evidence>
<feature type="transmembrane region" description="Helical" evidence="6">
    <location>
        <begin position="147"/>
        <end position="167"/>
    </location>
</feature>
<dbReference type="AlphaFoldDB" id="A0AAW5WTW5"/>
<organism evidence="7 8">
    <name type="scientific">Limosilactobacillus vaginalis</name>
    <dbReference type="NCBI Taxonomy" id="1633"/>
    <lineage>
        <taxon>Bacteria</taxon>
        <taxon>Bacillati</taxon>
        <taxon>Bacillota</taxon>
        <taxon>Bacilli</taxon>
        <taxon>Lactobacillales</taxon>
        <taxon>Lactobacillaceae</taxon>
        <taxon>Limosilactobacillus</taxon>
    </lineage>
</organism>
<comment type="caution">
    <text evidence="7">The sequence shown here is derived from an EMBL/GenBank/DDBJ whole genome shotgun (WGS) entry which is preliminary data.</text>
</comment>
<evidence type="ECO:0000256" key="1">
    <source>
        <dbReference type="ARBA" id="ARBA00004651"/>
    </source>
</evidence>
<feature type="transmembrane region" description="Helical" evidence="6">
    <location>
        <begin position="40"/>
        <end position="63"/>
    </location>
</feature>
<keyword evidence="2" id="KW-1003">Cell membrane</keyword>
<sequence length="460" mass="53048">MQKKVKQNFIFAFSAQAISLIVSCSTNLVLPKVLSVSEYSYWQLFLFYCTYVPCLALGLNDGIYLRYGGMYRHELGQDAIKSQLIIGMIYQLLLGILVNLIFILNSHSAQRQILFGLVLVYYLFYTGHNFLGFIFQAINETNIYSKSIIIVRIIFFISQLLLMVLNIRNVDYYIIFYIISIFIAFLYLLWLFRPELIAGTFSFSKGINESWLSIRVGISLMFANICSLLILGVCRQIIDVKWGLIAFGKVSFSLTLMNFALTFITQIGLVLFPALRRLSVERLTQYYDKLNRGLFYLLPLMYVAYLPLSFLLKLWLPKYTVSINYLATVLPICYFDSKMNLIGNTFFKVLNKQVLLLKINVITIVLSLMIGLIAAYIFNSMYLVIIGMVIAIMFRNVLADLLLSRDLRVNVLPFEILDIVLAILFVLVANKMIWWQATVIMVGIYLVRVLTMRLKILREV</sequence>
<evidence type="ECO:0000313" key="7">
    <source>
        <dbReference type="EMBL" id="MCZ3667760.1"/>
    </source>
</evidence>
<protein>
    <recommendedName>
        <fullName evidence="9">Heteropolysaccharide repeat unit export protein</fullName>
    </recommendedName>
</protein>
<feature type="transmembrane region" description="Helical" evidence="6">
    <location>
        <begin position="355"/>
        <end position="378"/>
    </location>
</feature>
<dbReference type="PROSITE" id="PS51257">
    <property type="entry name" value="PROKAR_LIPOPROTEIN"/>
    <property type="match status" value="1"/>
</dbReference>
<dbReference type="Proteomes" id="UP001212401">
    <property type="component" value="Unassembled WGS sequence"/>
</dbReference>
<reference evidence="7" key="1">
    <citation type="submission" date="2022-01" db="EMBL/GenBank/DDBJ databases">
        <title>VMRC isolate genome collection.</title>
        <authorList>
            <person name="France M."/>
            <person name="Rutt L."/>
            <person name="Humphrys M."/>
            <person name="Ravel J."/>
        </authorList>
    </citation>
    <scope>NUCLEOTIDE SEQUENCE</scope>
    <source>
        <strain evidence="7">C0048A1</strain>
    </source>
</reference>
<feature type="transmembrane region" description="Helical" evidence="6">
    <location>
        <begin position="293"/>
        <end position="312"/>
    </location>
</feature>
<feature type="transmembrane region" description="Helical" evidence="6">
    <location>
        <begin position="84"/>
        <end position="107"/>
    </location>
</feature>
<feature type="transmembrane region" description="Helical" evidence="6">
    <location>
        <begin position="250"/>
        <end position="272"/>
    </location>
</feature>
<feature type="transmembrane region" description="Helical" evidence="6">
    <location>
        <begin position="173"/>
        <end position="192"/>
    </location>
</feature>
<keyword evidence="3 6" id="KW-0812">Transmembrane</keyword>
<evidence type="ECO:0008006" key="9">
    <source>
        <dbReference type="Google" id="ProtNLM"/>
    </source>
</evidence>
<dbReference type="GO" id="GO:0005886">
    <property type="term" value="C:plasma membrane"/>
    <property type="evidence" value="ECO:0007669"/>
    <property type="project" value="UniProtKB-SubCell"/>
</dbReference>
<feature type="transmembrane region" description="Helical" evidence="6">
    <location>
        <begin position="212"/>
        <end position="238"/>
    </location>
</feature>
<evidence type="ECO:0000256" key="3">
    <source>
        <dbReference type="ARBA" id="ARBA00022692"/>
    </source>
</evidence>
<feature type="transmembrane region" description="Helical" evidence="6">
    <location>
        <begin position="384"/>
        <end position="403"/>
    </location>
</feature>
<gene>
    <name evidence="7" type="ORF">L2724_05605</name>
</gene>
<dbReference type="PANTHER" id="PTHR30250:SF11">
    <property type="entry name" value="O-ANTIGEN TRANSPORTER-RELATED"/>
    <property type="match status" value="1"/>
</dbReference>
<comment type="subcellular location">
    <subcellularLocation>
        <location evidence="1">Cell membrane</location>
        <topology evidence="1">Multi-pass membrane protein</topology>
    </subcellularLocation>
</comment>
<name>A0AAW5WTW5_9LACO</name>
<evidence type="ECO:0000256" key="4">
    <source>
        <dbReference type="ARBA" id="ARBA00022989"/>
    </source>
</evidence>
<keyword evidence="4 6" id="KW-1133">Transmembrane helix</keyword>
<keyword evidence="5 6" id="KW-0472">Membrane</keyword>
<evidence type="ECO:0000256" key="2">
    <source>
        <dbReference type="ARBA" id="ARBA00022475"/>
    </source>
</evidence>
<evidence type="ECO:0000256" key="6">
    <source>
        <dbReference type="SAM" id="Phobius"/>
    </source>
</evidence>
<feature type="transmembrane region" description="Helical" evidence="6">
    <location>
        <begin position="410"/>
        <end position="427"/>
    </location>
</feature>
<dbReference type="RefSeq" id="WP_269295994.1">
    <property type="nucleotide sequence ID" value="NZ_JAKHPH010000012.1"/>
</dbReference>
<dbReference type="PANTHER" id="PTHR30250">
    <property type="entry name" value="PST FAMILY PREDICTED COLANIC ACID TRANSPORTER"/>
    <property type="match status" value="1"/>
</dbReference>
<feature type="transmembrane region" description="Helical" evidence="6">
    <location>
        <begin position="433"/>
        <end position="451"/>
    </location>
</feature>
<dbReference type="InterPro" id="IPR050833">
    <property type="entry name" value="Poly_Biosynth_Transport"/>
</dbReference>
<feature type="transmembrane region" description="Helical" evidence="6">
    <location>
        <begin position="113"/>
        <end position="135"/>
    </location>
</feature>
<evidence type="ECO:0000256" key="5">
    <source>
        <dbReference type="ARBA" id="ARBA00023136"/>
    </source>
</evidence>
<proteinExistence type="predicted"/>
<dbReference type="EMBL" id="JAKHPH010000012">
    <property type="protein sequence ID" value="MCZ3667760.1"/>
    <property type="molecule type" value="Genomic_DNA"/>
</dbReference>
<accession>A0AAW5WTW5</accession>